<reference evidence="8 9" key="1">
    <citation type="submission" date="2024-01" db="EMBL/GenBank/DDBJ databases">
        <title>The genomes of 5 underutilized Papilionoideae crops provide insights into root nodulation and disease resistanc.</title>
        <authorList>
            <person name="Jiang F."/>
        </authorList>
    </citation>
    <scope>NUCLEOTIDE SEQUENCE [LARGE SCALE GENOMIC DNA]</scope>
    <source>
        <strain evidence="8">DUOXIRENSHENG_FW03</strain>
        <tissue evidence="8">Leaves</tissue>
    </source>
</reference>
<feature type="domain" description="Zinc finger-XS" evidence="7">
    <location>
        <begin position="43"/>
        <end position="85"/>
    </location>
</feature>
<feature type="compositionally biased region" description="Acidic residues" evidence="4">
    <location>
        <begin position="1"/>
        <end position="12"/>
    </location>
</feature>
<dbReference type="Pfam" id="PF03470">
    <property type="entry name" value="zf-XS"/>
    <property type="match status" value="1"/>
</dbReference>
<accession>A0AAN9T0U0</accession>
<dbReference type="Gene3D" id="3.30.70.2890">
    <property type="entry name" value="XS domain"/>
    <property type="match status" value="1"/>
</dbReference>
<dbReference type="Pfam" id="PF03468">
    <property type="entry name" value="XS"/>
    <property type="match status" value="1"/>
</dbReference>
<evidence type="ECO:0000256" key="4">
    <source>
        <dbReference type="SAM" id="MobiDB-lite"/>
    </source>
</evidence>
<protein>
    <recommendedName>
        <fullName evidence="10">Factor of DNA methylation 1</fullName>
    </recommendedName>
</protein>
<dbReference type="Proteomes" id="UP001386955">
    <property type="component" value="Unassembled WGS sequence"/>
</dbReference>
<dbReference type="PANTHER" id="PTHR21596">
    <property type="entry name" value="RIBONUCLEASE P SUBUNIT P38"/>
    <property type="match status" value="1"/>
</dbReference>
<evidence type="ECO:0008006" key="10">
    <source>
        <dbReference type="Google" id="ProtNLM"/>
    </source>
</evidence>
<dbReference type="InterPro" id="IPR005380">
    <property type="entry name" value="XS_domain"/>
</dbReference>
<sequence length="648" mass="75329">MGSSSEEESEISESEKEEYKEKTYDQLTAGKYKVKNSNGTLRCPFCEGKKKQAFGFKDLLQHASGVGTGSSKRREKIKAKHLALAQYLKEDLSNELDNNDNSQANSQEMEIVIENPNTDERFVWPWTVIVANIFGMQKHEPEKCDSKHWLKKFELYKPKEAHVLHGTDEDPGGHVVLEFGTEWTGFRLMMKLDTVFLADKHGKNDYESRKVGHVSGLYGWCARAEDYNSEGLVGTYLRENAELKTTSKVHQEAWKEKTKTLDHLVGEMGYANEMYHQMEEKINVDNMSLNKMMKETNWLQQTRAADIKLMQESARKRVFKVMQETEKLQHDINTRNAELDRWCQKLIEQETSTIQERRKFEEEKKRKVESLMLASEEQMKARCDFASLLEKHQMEKKTQTDALLKLEKEMENEHKLRLEIAELEGQIKVLKCMNVEGADHEKSKKEIKEMEEKLEDLIFDGSVKDDENQALQKKEQQAKAELEEARQELIKELPRFLQRVTNIGIKKIGEINAKTFRKVCKTRYKESKRALQESNKLLAKWQKEVLDSAWHPFKILEVEGKEKQEVIDEDDSKLSSLKEDLGNELYEAVVTALKELHEYHNSNHAEVNPNSSEKSVIPVIWNFKTGRRATLTEALNYIISKVTKKKIK</sequence>
<feature type="compositionally biased region" description="Basic and acidic residues" evidence="4">
    <location>
        <begin position="13"/>
        <end position="24"/>
    </location>
</feature>
<evidence type="ECO:0000259" key="5">
    <source>
        <dbReference type="Pfam" id="PF03468"/>
    </source>
</evidence>
<dbReference type="PANTHER" id="PTHR21596:SF77">
    <property type="entry name" value="XH_XS DOMAIN PROTEIN"/>
    <property type="match status" value="1"/>
</dbReference>
<dbReference type="Pfam" id="PF03469">
    <property type="entry name" value="XH"/>
    <property type="match status" value="1"/>
</dbReference>
<evidence type="ECO:0000256" key="2">
    <source>
        <dbReference type="ARBA" id="ARBA00023158"/>
    </source>
</evidence>
<keyword evidence="9" id="KW-1185">Reference proteome</keyword>
<feature type="domain" description="XS" evidence="5">
    <location>
        <begin position="119"/>
        <end position="229"/>
    </location>
</feature>
<evidence type="ECO:0000259" key="6">
    <source>
        <dbReference type="Pfam" id="PF03469"/>
    </source>
</evidence>
<evidence type="ECO:0000256" key="1">
    <source>
        <dbReference type="ARBA" id="ARBA00023054"/>
    </source>
</evidence>
<keyword evidence="2" id="KW-0943">RNA-mediated gene silencing</keyword>
<proteinExistence type="predicted"/>
<evidence type="ECO:0000313" key="8">
    <source>
        <dbReference type="EMBL" id="KAK7411593.1"/>
    </source>
</evidence>
<keyword evidence="1 3" id="KW-0175">Coiled coil</keyword>
<dbReference type="InterPro" id="IPR038588">
    <property type="entry name" value="XS_domain_sf"/>
</dbReference>
<dbReference type="InterPro" id="IPR005381">
    <property type="entry name" value="Znf-XS_domain"/>
</dbReference>
<evidence type="ECO:0000313" key="9">
    <source>
        <dbReference type="Proteomes" id="UP001386955"/>
    </source>
</evidence>
<organism evidence="8 9">
    <name type="scientific">Psophocarpus tetragonolobus</name>
    <name type="common">Winged bean</name>
    <name type="synonym">Dolichos tetragonolobus</name>
    <dbReference type="NCBI Taxonomy" id="3891"/>
    <lineage>
        <taxon>Eukaryota</taxon>
        <taxon>Viridiplantae</taxon>
        <taxon>Streptophyta</taxon>
        <taxon>Embryophyta</taxon>
        <taxon>Tracheophyta</taxon>
        <taxon>Spermatophyta</taxon>
        <taxon>Magnoliopsida</taxon>
        <taxon>eudicotyledons</taxon>
        <taxon>Gunneridae</taxon>
        <taxon>Pentapetalae</taxon>
        <taxon>rosids</taxon>
        <taxon>fabids</taxon>
        <taxon>Fabales</taxon>
        <taxon>Fabaceae</taxon>
        <taxon>Papilionoideae</taxon>
        <taxon>50 kb inversion clade</taxon>
        <taxon>NPAAA clade</taxon>
        <taxon>indigoferoid/millettioid clade</taxon>
        <taxon>Phaseoleae</taxon>
        <taxon>Psophocarpus</taxon>
    </lineage>
</organism>
<comment type="caution">
    <text evidence="8">The sequence shown here is derived from an EMBL/GenBank/DDBJ whole genome shotgun (WGS) entry which is preliminary data.</text>
</comment>
<feature type="domain" description="Factor of DNA methylation 1-5/IDN2" evidence="6">
    <location>
        <begin position="506"/>
        <end position="646"/>
    </location>
</feature>
<feature type="coiled-coil region" evidence="3">
    <location>
        <begin position="389"/>
        <end position="499"/>
    </location>
</feature>
<feature type="region of interest" description="Disordered" evidence="4">
    <location>
        <begin position="1"/>
        <end position="25"/>
    </location>
</feature>
<evidence type="ECO:0000259" key="7">
    <source>
        <dbReference type="Pfam" id="PF03470"/>
    </source>
</evidence>
<dbReference type="InterPro" id="IPR005379">
    <property type="entry name" value="FDM1-5/IDN2_XH"/>
</dbReference>
<dbReference type="InterPro" id="IPR045177">
    <property type="entry name" value="FDM1-5/IDN2"/>
</dbReference>
<dbReference type="EMBL" id="JAYMYS010000001">
    <property type="protein sequence ID" value="KAK7411593.1"/>
    <property type="molecule type" value="Genomic_DNA"/>
</dbReference>
<gene>
    <name evidence="8" type="ORF">VNO78_03028</name>
</gene>
<dbReference type="GO" id="GO:0080188">
    <property type="term" value="P:gene silencing by siRNA-directed DNA methylation"/>
    <property type="evidence" value="ECO:0007669"/>
    <property type="project" value="InterPro"/>
</dbReference>
<name>A0AAN9T0U0_PSOTE</name>
<evidence type="ECO:0000256" key="3">
    <source>
        <dbReference type="SAM" id="Coils"/>
    </source>
</evidence>
<dbReference type="AlphaFoldDB" id="A0AAN9T0U0"/>